<keyword evidence="2" id="KW-0378">Hydrolase</keyword>
<dbReference type="Proteomes" id="UP000481252">
    <property type="component" value="Unassembled WGS sequence"/>
</dbReference>
<dbReference type="InterPro" id="IPR029058">
    <property type="entry name" value="AB_hydrolase_fold"/>
</dbReference>
<dbReference type="InterPro" id="IPR050228">
    <property type="entry name" value="Carboxylesterase_BioH"/>
</dbReference>
<name>A0A7C9V6J1_9HYPH</name>
<dbReference type="GO" id="GO:0016787">
    <property type="term" value="F:hydrolase activity"/>
    <property type="evidence" value="ECO:0007669"/>
    <property type="project" value="UniProtKB-KW"/>
</dbReference>
<feature type="domain" description="AB hydrolase-1" evidence="1">
    <location>
        <begin position="39"/>
        <end position="261"/>
    </location>
</feature>
<dbReference type="PANTHER" id="PTHR43194">
    <property type="entry name" value="HYDROLASE ALPHA/BETA FOLD FAMILY"/>
    <property type="match status" value="1"/>
</dbReference>
<keyword evidence="3" id="KW-1185">Reference proteome</keyword>
<dbReference type="PRINTS" id="PR00111">
    <property type="entry name" value="ABHYDROLASE"/>
</dbReference>
<protein>
    <submittedName>
        <fullName evidence="2">Alpha/beta hydrolase</fullName>
    </submittedName>
</protein>
<evidence type="ECO:0000313" key="2">
    <source>
        <dbReference type="EMBL" id="NGN39886.1"/>
    </source>
</evidence>
<dbReference type="SUPFAM" id="SSF53474">
    <property type="entry name" value="alpha/beta-Hydrolases"/>
    <property type="match status" value="1"/>
</dbReference>
<dbReference type="InterPro" id="IPR000073">
    <property type="entry name" value="AB_hydrolase_1"/>
</dbReference>
<dbReference type="PANTHER" id="PTHR43194:SF5">
    <property type="entry name" value="PIMELOYL-[ACYL-CARRIER PROTEIN] METHYL ESTER ESTERASE"/>
    <property type="match status" value="1"/>
</dbReference>
<sequence>MNQAIVSRSAPAMSGFERAEYDIGGVRTVVHSLGKGRPLVFLHGAGTFPGFEFARLLAADARVIIPYHPGFGESADDEHITSIDDHVLHYADLFDRLGLAEFDLAGFSFGGWIAAEYAARMSSRLRRLALVAPAGLVVRAHPAPDLSIVAPHDLPGYLTHDPQVAIGYFPKSPDPAFDQSLGREMMAFGKLLGDEPQGNPKLDRWLHRIGVPTLLLWGSEDRMRPAAQASAWLNELPNARFEQVADAGHLLFEEKPQAAVAILRDFLAA</sequence>
<evidence type="ECO:0000259" key="1">
    <source>
        <dbReference type="Pfam" id="PF12697"/>
    </source>
</evidence>
<accession>A0A7C9V6J1</accession>
<dbReference type="RefSeq" id="WP_165113769.1">
    <property type="nucleotide sequence ID" value="NZ_JAAKZG010000001.1"/>
</dbReference>
<dbReference type="EMBL" id="JAAKZG010000001">
    <property type="protein sequence ID" value="NGN39886.1"/>
    <property type="molecule type" value="Genomic_DNA"/>
</dbReference>
<organism evidence="2 3">
    <name type="scientific">Mesorhizobium zhangyense</name>
    <dbReference type="NCBI Taxonomy" id="1776730"/>
    <lineage>
        <taxon>Bacteria</taxon>
        <taxon>Pseudomonadati</taxon>
        <taxon>Pseudomonadota</taxon>
        <taxon>Alphaproteobacteria</taxon>
        <taxon>Hyphomicrobiales</taxon>
        <taxon>Phyllobacteriaceae</taxon>
        <taxon>Mesorhizobium</taxon>
    </lineage>
</organism>
<proteinExistence type="predicted"/>
<dbReference type="AlphaFoldDB" id="A0A7C9V6J1"/>
<comment type="caution">
    <text evidence="2">The sequence shown here is derived from an EMBL/GenBank/DDBJ whole genome shotgun (WGS) entry which is preliminary data.</text>
</comment>
<reference evidence="2 3" key="1">
    <citation type="submission" date="2020-02" db="EMBL/GenBank/DDBJ databases">
        <title>Genome sequence of the type strain CGMCC 1.15528 of Mesorhizobium zhangyense.</title>
        <authorList>
            <person name="Gao J."/>
            <person name="Sun J."/>
        </authorList>
    </citation>
    <scope>NUCLEOTIDE SEQUENCE [LARGE SCALE GENOMIC DNA]</scope>
    <source>
        <strain evidence="2 3">CGMCC 1.15528</strain>
    </source>
</reference>
<dbReference type="Pfam" id="PF12697">
    <property type="entry name" value="Abhydrolase_6"/>
    <property type="match status" value="1"/>
</dbReference>
<evidence type="ECO:0000313" key="3">
    <source>
        <dbReference type="Proteomes" id="UP000481252"/>
    </source>
</evidence>
<gene>
    <name evidence="2" type="ORF">G6N74_02300</name>
</gene>
<dbReference type="Gene3D" id="3.40.50.1820">
    <property type="entry name" value="alpha/beta hydrolase"/>
    <property type="match status" value="1"/>
</dbReference>